<dbReference type="InterPro" id="IPR036291">
    <property type="entry name" value="NAD(P)-bd_dom_sf"/>
</dbReference>
<keyword evidence="3" id="KW-0436">Ligase</keyword>
<dbReference type="InterPro" id="IPR043938">
    <property type="entry name" value="Ligase_CoA_dom"/>
</dbReference>
<keyword evidence="4 6" id="KW-0547">Nucleotide-binding</keyword>
<dbReference type="PANTHER" id="PTHR43334">
    <property type="entry name" value="ACETATE--COA LIGASE [ADP-FORMING]"/>
    <property type="match status" value="1"/>
</dbReference>
<dbReference type="Gene3D" id="3.30.1490.20">
    <property type="entry name" value="ATP-grasp fold, A domain"/>
    <property type="match status" value="1"/>
</dbReference>
<protein>
    <recommendedName>
        <fullName evidence="2">acetate--CoA ligase (ADP-forming)</fullName>
        <ecNumber evidence="2">6.2.1.13</ecNumber>
    </recommendedName>
</protein>
<keyword evidence="10" id="KW-1185">Reference proteome</keyword>
<dbReference type="Gene3D" id="3.30.470.20">
    <property type="entry name" value="ATP-grasp fold, B domain"/>
    <property type="match status" value="1"/>
</dbReference>
<accession>A0A830GCE6</accession>
<name>A0A830GCE6_9EURY</name>
<dbReference type="PANTHER" id="PTHR43334:SF1">
    <property type="entry name" value="3-HYDROXYPROPIONATE--COA LIGASE [ADP-FORMING]"/>
    <property type="match status" value="1"/>
</dbReference>
<dbReference type="GO" id="GO:0046872">
    <property type="term" value="F:metal ion binding"/>
    <property type="evidence" value="ECO:0007669"/>
    <property type="project" value="InterPro"/>
</dbReference>
<evidence type="ECO:0000256" key="1">
    <source>
        <dbReference type="ARBA" id="ARBA00001619"/>
    </source>
</evidence>
<dbReference type="InterPro" id="IPR011761">
    <property type="entry name" value="ATP-grasp"/>
</dbReference>
<dbReference type="Pfam" id="PF13607">
    <property type="entry name" value="Succ_CoA_lig"/>
    <property type="match status" value="1"/>
</dbReference>
<evidence type="ECO:0000256" key="6">
    <source>
        <dbReference type="PROSITE-ProRule" id="PRU00409"/>
    </source>
</evidence>
<evidence type="ECO:0000256" key="7">
    <source>
        <dbReference type="SAM" id="MobiDB-lite"/>
    </source>
</evidence>
<dbReference type="InterPro" id="IPR032875">
    <property type="entry name" value="Succ_CoA_lig_flav_dom"/>
</dbReference>
<dbReference type="Gene3D" id="3.40.50.261">
    <property type="entry name" value="Succinyl-CoA synthetase domains"/>
    <property type="match status" value="2"/>
</dbReference>
<dbReference type="GO" id="GO:0005524">
    <property type="term" value="F:ATP binding"/>
    <property type="evidence" value="ECO:0007669"/>
    <property type="project" value="UniProtKB-UniRule"/>
</dbReference>
<dbReference type="InterPro" id="IPR016102">
    <property type="entry name" value="Succinyl-CoA_synth-like"/>
</dbReference>
<keyword evidence="5 6" id="KW-0067">ATP-binding</keyword>
<feature type="domain" description="ATP-grasp" evidence="8">
    <location>
        <begin position="494"/>
        <end position="530"/>
    </location>
</feature>
<feature type="compositionally biased region" description="Low complexity" evidence="7">
    <location>
        <begin position="720"/>
        <end position="735"/>
    </location>
</feature>
<reference evidence="9 10" key="1">
    <citation type="journal article" date="2019" name="Int. J. Syst. Evol. Microbiol.">
        <title>The Global Catalogue of Microorganisms (GCM) 10K type strain sequencing project: providing services to taxonomists for standard genome sequencing and annotation.</title>
        <authorList>
            <consortium name="The Broad Institute Genomics Platform"/>
            <consortium name="The Broad Institute Genome Sequencing Center for Infectious Disease"/>
            <person name="Wu L."/>
            <person name="Ma J."/>
        </authorList>
    </citation>
    <scope>NUCLEOTIDE SEQUENCE [LARGE SCALE GENOMIC DNA]</scope>
    <source>
        <strain evidence="9 10">JCM 16331</strain>
    </source>
</reference>
<dbReference type="SMART" id="SM00881">
    <property type="entry name" value="CoA_binding"/>
    <property type="match status" value="1"/>
</dbReference>
<sequence length="735" mass="76047">MGKATVRDLSGLFEPDRVAVVGATERPGSVGRALFENLADFDGDVVPVNPSRDSVFGHACYASIGDVPRPATVDLAVVAVPAATVVDAVGQLGEAGVENVVVVTAGFREAGERGGRLERDLRETALTHDINLVGPNCVGIISTPAGLNATFLRGTPPAGSISLLSQSGAFIAAAIGWAARNDVGLKDVVSLGNEAVLDETDFIAEWAADPETDVVLAYLEDVDDGRRFIETARSVSAETPIVALKAGRTDAGGAAAASHTGAMAGSDEAYQAAFAQSGVVRAMDVESAFDFARALTGLPVPDHDDVAIVTNGGGPGVLATDAVGDSRLSLADFDASTREALADVLPTPIAAANPLDVRGDADVDRFREALDVVAAADEVGGVIVLCVPTGPLAFDDLGAVIGGVRSRVDKPVVTALMGGAEVAAAESVLGSHGVPNYFDPARAVESLAVLADYRDGAVREHAATTAFDVDTERAERIVIRALDRGVDHLGVEAMELLDAYGIPTPAGGLAESEEGAARIAASIEGPVVLKLASPDVVHKSDVGGVEVGVPTEDVRETYRAIVERARDHDPDATVLGVRVEATVTPAAGVETIVGAKRDPQFGHLVMFGLGGIFVQVFEDAAFRVAPVSERDAREMTREIQAAPMLRGARGREPADVDAVVETIRRVSQLVSDLPAITELDINPLVVSPEGVCALDFRARLDAAARPGDDCPNSDPPEYYSDSSSGSNMSSIAQSK</sequence>
<organism evidence="9 10">
    <name type="scientific">Halarchaeum nitratireducens</name>
    <dbReference type="NCBI Taxonomy" id="489913"/>
    <lineage>
        <taxon>Archaea</taxon>
        <taxon>Methanobacteriati</taxon>
        <taxon>Methanobacteriota</taxon>
        <taxon>Stenosarchaea group</taxon>
        <taxon>Halobacteria</taxon>
        <taxon>Halobacteriales</taxon>
        <taxon>Halobacteriaceae</taxon>
    </lineage>
</organism>
<dbReference type="Proteomes" id="UP000608850">
    <property type="component" value="Unassembled WGS sequence"/>
</dbReference>
<dbReference type="SUPFAM" id="SSF56059">
    <property type="entry name" value="Glutathione synthetase ATP-binding domain-like"/>
    <property type="match status" value="1"/>
</dbReference>
<dbReference type="Pfam" id="PF13549">
    <property type="entry name" value="ATP-grasp_5"/>
    <property type="match status" value="1"/>
</dbReference>
<evidence type="ECO:0000256" key="3">
    <source>
        <dbReference type="ARBA" id="ARBA00022598"/>
    </source>
</evidence>
<evidence type="ECO:0000313" key="9">
    <source>
        <dbReference type="EMBL" id="GGN21371.1"/>
    </source>
</evidence>
<evidence type="ECO:0000256" key="4">
    <source>
        <dbReference type="ARBA" id="ARBA00022741"/>
    </source>
</evidence>
<comment type="catalytic activity">
    <reaction evidence="1">
        <text>acetate + ATP + CoA = acetyl-CoA + ADP + phosphate</text>
        <dbReference type="Rhea" id="RHEA:15081"/>
        <dbReference type="ChEBI" id="CHEBI:30089"/>
        <dbReference type="ChEBI" id="CHEBI:30616"/>
        <dbReference type="ChEBI" id="CHEBI:43474"/>
        <dbReference type="ChEBI" id="CHEBI:57287"/>
        <dbReference type="ChEBI" id="CHEBI:57288"/>
        <dbReference type="ChEBI" id="CHEBI:456216"/>
        <dbReference type="EC" id="6.2.1.13"/>
    </reaction>
</comment>
<dbReference type="InterPro" id="IPR051538">
    <property type="entry name" value="Acyl-CoA_Synth/Transferase"/>
</dbReference>
<dbReference type="GO" id="GO:0043758">
    <property type="term" value="F:acetate-CoA ligase (ADP-forming) activity"/>
    <property type="evidence" value="ECO:0007669"/>
    <property type="project" value="UniProtKB-EC"/>
</dbReference>
<feature type="region of interest" description="Disordered" evidence="7">
    <location>
        <begin position="704"/>
        <end position="735"/>
    </location>
</feature>
<dbReference type="FunFam" id="3.30.1490.20:FF:000020">
    <property type="entry name" value="Protein lysine acetyltransferase"/>
    <property type="match status" value="1"/>
</dbReference>
<dbReference type="SUPFAM" id="SSF52210">
    <property type="entry name" value="Succinyl-CoA synthetase domains"/>
    <property type="match status" value="2"/>
</dbReference>
<dbReference type="AlphaFoldDB" id="A0A830GCE6"/>
<evidence type="ECO:0000313" key="10">
    <source>
        <dbReference type="Proteomes" id="UP000608850"/>
    </source>
</evidence>
<dbReference type="EC" id="6.2.1.13" evidence="2"/>
<comment type="caution">
    <text evidence="9">The sequence shown here is derived from an EMBL/GenBank/DDBJ whole genome shotgun (WGS) entry which is preliminary data.</text>
</comment>
<dbReference type="InterPro" id="IPR013815">
    <property type="entry name" value="ATP_grasp_subdomain_1"/>
</dbReference>
<proteinExistence type="predicted"/>
<dbReference type="Pfam" id="PF13380">
    <property type="entry name" value="CoA_binding_2"/>
    <property type="match status" value="1"/>
</dbReference>
<dbReference type="SUPFAM" id="SSF51735">
    <property type="entry name" value="NAD(P)-binding Rossmann-fold domains"/>
    <property type="match status" value="1"/>
</dbReference>
<dbReference type="Gene3D" id="3.40.50.720">
    <property type="entry name" value="NAD(P)-binding Rossmann-like Domain"/>
    <property type="match status" value="1"/>
</dbReference>
<dbReference type="Pfam" id="PF19045">
    <property type="entry name" value="Ligase_CoA_2"/>
    <property type="match status" value="1"/>
</dbReference>
<gene>
    <name evidence="9" type="ORF">GCM10009021_23280</name>
</gene>
<evidence type="ECO:0000256" key="2">
    <source>
        <dbReference type="ARBA" id="ARBA00012957"/>
    </source>
</evidence>
<evidence type="ECO:0000259" key="8">
    <source>
        <dbReference type="PROSITE" id="PS50975"/>
    </source>
</evidence>
<dbReference type="InterPro" id="IPR003781">
    <property type="entry name" value="CoA-bd"/>
</dbReference>
<dbReference type="PROSITE" id="PS50975">
    <property type="entry name" value="ATP_GRASP"/>
    <property type="match status" value="1"/>
</dbReference>
<dbReference type="EMBL" id="BMOQ01000006">
    <property type="protein sequence ID" value="GGN21371.1"/>
    <property type="molecule type" value="Genomic_DNA"/>
</dbReference>
<evidence type="ECO:0000256" key="5">
    <source>
        <dbReference type="ARBA" id="ARBA00022840"/>
    </source>
</evidence>